<proteinExistence type="predicted"/>
<evidence type="ECO:0000313" key="1">
    <source>
        <dbReference type="EMBL" id="MHO04461.1"/>
    </source>
</evidence>
<reference evidence="1" key="1">
    <citation type="submission" date="2018-10" db="EMBL/GenBank/DDBJ databases">
        <authorList>
            <consortium name="NARMS: The National Antimicrobial Resistance Monitoring System"/>
        </authorList>
    </citation>
    <scope>NUCLEOTIDE SEQUENCE [LARGE SCALE GENOMIC DNA]</scope>
    <source>
        <strain evidence="1">CVM N17EC0388</strain>
    </source>
</reference>
<dbReference type="AlphaFoldDB" id="A0A3L0X0R7"/>
<accession>A0A3L0X0R7</accession>
<comment type="caution">
    <text evidence="1">The sequence shown here is derived from an EMBL/GenBank/DDBJ whole genome shotgun (WGS) entry which is preliminary data.</text>
</comment>
<sequence>MLAIYIYFSRKEEISSVFNLLVNYTHQLSLSEVRDKIERLNEYNAKDPEQCEHVINIFNEIIGQIRGNERLRRHFSEILVTMESLSADKRRLTEPRKRALVSELRERLRHLNISNIDNLVGESQ</sequence>
<protein>
    <submittedName>
        <fullName evidence="1">Uncharacterized protein</fullName>
    </submittedName>
</protein>
<organism evidence="1">
    <name type="scientific">Escherichia coli</name>
    <dbReference type="NCBI Taxonomy" id="562"/>
    <lineage>
        <taxon>Bacteria</taxon>
        <taxon>Pseudomonadati</taxon>
        <taxon>Pseudomonadota</taxon>
        <taxon>Gammaproteobacteria</taxon>
        <taxon>Enterobacterales</taxon>
        <taxon>Enterobacteriaceae</taxon>
        <taxon>Escherichia</taxon>
    </lineage>
</organism>
<dbReference type="EMBL" id="RNRV01000012">
    <property type="protein sequence ID" value="MHO04461.1"/>
    <property type="molecule type" value="Genomic_DNA"/>
</dbReference>
<gene>
    <name evidence="1" type="ORF">D9F05_08765</name>
    <name evidence="2" type="ORF">D9F05_23350</name>
</gene>
<evidence type="ECO:0000313" key="2">
    <source>
        <dbReference type="EMBL" id="MHO07213.1"/>
    </source>
</evidence>
<dbReference type="EMBL" id="RNRV01000123">
    <property type="protein sequence ID" value="MHO07213.1"/>
    <property type="molecule type" value="Genomic_DNA"/>
</dbReference>
<name>A0A3L0X0R7_ECOLX</name>